<sequence>MELMLGLTGASLLSLISLQFFISETLDKKDTDEKPKANIFKELWYNYKTVIRDTTFALFMLASFLGIQASNYLSVRLVEKIDTQSLFRFGDYSFLVDGY</sequence>
<feature type="transmembrane region" description="Helical" evidence="1">
    <location>
        <begin position="56"/>
        <end position="78"/>
    </location>
</feature>
<organism evidence="2 3">
    <name type="scientific">Bacillus thuringiensis serovar vazensis</name>
    <dbReference type="NCBI Taxonomy" id="180867"/>
    <lineage>
        <taxon>Bacteria</taxon>
        <taxon>Bacillati</taxon>
        <taxon>Bacillota</taxon>
        <taxon>Bacilli</taxon>
        <taxon>Bacillales</taxon>
        <taxon>Bacillaceae</taxon>
        <taxon>Bacillus</taxon>
        <taxon>Bacillus cereus group</taxon>
    </lineage>
</organism>
<accession>A0A243CUY7</accession>
<proteinExistence type="predicted"/>
<protein>
    <submittedName>
        <fullName evidence="2">Uncharacterized protein</fullName>
    </submittedName>
</protein>
<name>A0A243CUY7_BACTU</name>
<dbReference type="EMBL" id="NFDQ01000070">
    <property type="protein sequence ID" value="OTY74009.1"/>
    <property type="molecule type" value="Genomic_DNA"/>
</dbReference>
<evidence type="ECO:0000256" key="1">
    <source>
        <dbReference type="SAM" id="Phobius"/>
    </source>
</evidence>
<comment type="caution">
    <text evidence="2">The sequence shown here is derived from an EMBL/GenBank/DDBJ whole genome shotgun (WGS) entry which is preliminary data.</text>
</comment>
<reference evidence="2 3" key="1">
    <citation type="submission" date="2016-10" db="EMBL/GenBank/DDBJ databases">
        <title>Comparative genomics of Bacillus thuringiensis reveals a path to pathogens against multiple invertebrate hosts.</title>
        <authorList>
            <person name="Zheng J."/>
            <person name="Gao Q."/>
            <person name="Liu H."/>
            <person name="Peng D."/>
            <person name="Ruan L."/>
            <person name="Sun M."/>
        </authorList>
    </citation>
    <scope>NUCLEOTIDE SEQUENCE [LARGE SCALE GENOMIC DNA]</scope>
    <source>
        <strain evidence="2">BGSC 4CE1</strain>
    </source>
</reference>
<keyword evidence="1" id="KW-0472">Membrane</keyword>
<keyword evidence="1" id="KW-1133">Transmembrane helix</keyword>
<dbReference type="Proteomes" id="UP000194911">
    <property type="component" value="Unassembled WGS sequence"/>
</dbReference>
<gene>
    <name evidence="2" type="ORF">BK749_16140</name>
</gene>
<evidence type="ECO:0000313" key="3">
    <source>
        <dbReference type="Proteomes" id="UP000194911"/>
    </source>
</evidence>
<keyword evidence="1" id="KW-0812">Transmembrane</keyword>
<evidence type="ECO:0000313" key="2">
    <source>
        <dbReference type="EMBL" id="OTY74009.1"/>
    </source>
</evidence>
<dbReference type="AlphaFoldDB" id="A0A243CUY7"/>